<evidence type="ECO:0000313" key="2">
    <source>
        <dbReference type="EMBL" id="SPC83553.1"/>
    </source>
</evidence>
<feature type="transmembrane region" description="Helical" evidence="1">
    <location>
        <begin position="12"/>
        <end position="34"/>
    </location>
</feature>
<organism evidence="2">
    <name type="scientific">Fagus sylvatica</name>
    <name type="common">Beechnut</name>
    <dbReference type="NCBI Taxonomy" id="28930"/>
    <lineage>
        <taxon>Eukaryota</taxon>
        <taxon>Viridiplantae</taxon>
        <taxon>Streptophyta</taxon>
        <taxon>Embryophyta</taxon>
        <taxon>Tracheophyta</taxon>
        <taxon>Spermatophyta</taxon>
        <taxon>Magnoliopsida</taxon>
        <taxon>eudicotyledons</taxon>
        <taxon>Gunneridae</taxon>
        <taxon>Pentapetalae</taxon>
        <taxon>rosids</taxon>
        <taxon>fabids</taxon>
        <taxon>Fagales</taxon>
        <taxon>Fagaceae</taxon>
        <taxon>Fagus</taxon>
    </lineage>
</organism>
<evidence type="ECO:0008006" key="3">
    <source>
        <dbReference type="Google" id="ProtNLM"/>
    </source>
</evidence>
<dbReference type="EMBL" id="OIVN01000655">
    <property type="protein sequence ID" value="SPC83553.1"/>
    <property type="molecule type" value="Genomic_DNA"/>
</dbReference>
<sequence length="116" mass="12107">MVELAVQSTEAMSGGGVGGGFAGMVVVSLGLRGFGCREGGGGSYGGRSGLGQSGLWLWLPVWSWVAFWVMRVGVGYRGCGDGFGLLWKRDRWLWLWGGRGIDGHGAVVVVAGVRCG</sequence>
<name>A0A2N9F8Q0_FAGSY</name>
<keyword evidence="1" id="KW-0472">Membrane</keyword>
<protein>
    <recommendedName>
        <fullName evidence="3">Transmembrane protein</fullName>
    </recommendedName>
</protein>
<proteinExistence type="predicted"/>
<reference evidence="2" key="1">
    <citation type="submission" date="2018-02" db="EMBL/GenBank/DDBJ databases">
        <authorList>
            <person name="Cohen D.B."/>
            <person name="Kent A.D."/>
        </authorList>
    </citation>
    <scope>NUCLEOTIDE SEQUENCE</scope>
</reference>
<keyword evidence="1" id="KW-0812">Transmembrane</keyword>
<keyword evidence="1" id="KW-1133">Transmembrane helix</keyword>
<evidence type="ECO:0000256" key="1">
    <source>
        <dbReference type="SAM" id="Phobius"/>
    </source>
</evidence>
<accession>A0A2N9F8Q0</accession>
<dbReference type="AlphaFoldDB" id="A0A2N9F8Q0"/>
<gene>
    <name evidence="2" type="ORF">FSB_LOCUS11435</name>
</gene>
<feature type="transmembrane region" description="Helical" evidence="1">
    <location>
        <begin position="55"/>
        <end position="74"/>
    </location>
</feature>